<evidence type="ECO:0000313" key="2">
    <source>
        <dbReference type="EMBL" id="GJE87468.1"/>
    </source>
</evidence>
<dbReference type="PROSITE" id="PS50181">
    <property type="entry name" value="FBOX"/>
    <property type="match status" value="1"/>
</dbReference>
<dbReference type="SUPFAM" id="SSF81383">
    <property type="entry name" value="F-box domain"/>
    <property type="match status" value="1"/>
</dbReference>
<name>A0A9P3G1U7_9APHY</name>
<dbReference type="AlphaFoldDB" id="A0A9P3G1U7"/>
<dbReference type="Gene3D" id="1.20.1280.50">
    <property type="match status" value="1"/>
</dbReference>
<comment type="caution">
    <text evidence="2">The sequence shown here is derived from an EMBL/GenBank/DDBJ whole genome shotgun (WGS) entry which is preliminary data.</text>
</comment>
<evidence type="ECO:0000259" key="1">
    <source>
        <dbReference type="PROSITE" id="PS50181"/>
    </source>
</evidence>
<protein>
    <submittedName>
        <fullName evidence="2">F-box protein</fullName>
    </submittedName>
</protein>
<sequence>MDARCQRLPPELVHNVLEDLDKPSLATCTLVSRDFMELARPCLFRNIIWNFCRSPGPQSDASGAPARLQQHHLPERFPLLADFLESQPKIASYVRRVKLCMIGDERFYSFVVFLRILRRLPRLHALTLVGIPDEGPGYIFPDPRETVSVPLLPSLHTLKFTDTFMRQPNDINYILCLFGSIEHLIFTDYYGYDKEDDSVSDLPYPRLGLLELNDHFAIADLIPWMQPQQIHKLKIPLPPSPPGLYVVQEAITKLGGALHHVHFTFAPRGTFYARQNAQAHAMEQDFFDLSSTTSLESIVLPLLICRTASGEPQVAATTLIHQDTYNTIIATLATAARSLRKITVELYVAFLADSWERSSRAGREELVVIREEASLRELRHLGELEEVCLRMALRTLEVRAAPGSRLSEREKEGFREGLPRPLERGVLRFS</sequence>
<dbReference type="OrthoDB" id="2729743at2759"/>
<dbReference type="EMBL" id="BPQB01000006">
    <property type="protein sequence ID" value="GJE87468.1"/>
    <property type="molecule type" value="Genomic_DNA"/>
</dbReference>
<evidence type="ECO:0000313" key="3">
    <source>
        <dbReference type="Proteomes" id="UP000703269"/>
    </source>
</evidence>
<feature type="domain" description="F-box" evidence="1">
    <location>
        <begin position="2"/>
        <end position="47"/>
    </location>
</feature>
<keyword evidence="3" id="KW-1185">Reference proteome</keyword>
<gene>
    <name evidence="2" type="ORF">PsYK624_035510</name>
</gene>
<dbReference type="Proteomes" id="UP000703269">
    <property type="component" value="Unassembled WGS sequence"/>
</dbReference>
<dbReference type="InterPro" id="IPR001810">
    <property type="entry name" value="F-box_dom"/>
</dbReference>
<accession>A0A9P3G1U7</accession>
<reference evidence="2 3" key="1">
    <citation type="submission" date="2021-08" db="EMBL/GenBank/DDBJ databases">
        <title>Draft Genome Sequence of Phanerochaete sordida strain YK-624.</title>
        <authorList>
            <person name="Mori T."/>
            <person name="Dohra H."/>
            <person name="Suzuki T."/>
            <person name="Kawagishi H."/>
            <person name="Hirai H."/>
        </authorList>
    </citation>
    <scope>NUCLEOTIDE SEQUENCE [LARGE SCALE GENOMIC DNA]</scope>
    <source>
        <strain evidence="2 3">YK-624</strain>
    </source>
</reference>
<organism evidence="2 3">
    <name type="scientific">Phanerochaete sordida</name>
    <dbReference type="NCBI Taxonomy" id="48140"/>
    <lineage>
        <taxon>Eukaryota</taxon>
        <taxon>Fungi</taxon>
        <taxon>Dikarya</taxon>
        <taxon>Basidiomycota</taxon>
        <taxon>Agaricomycotina</taxon>
        <taxon>Agaricomycetes</taxon>
        <taxon>Polyporales</taxon>
        <taxon>Phanerochaetaceae</taxon>
        <taxon>Phanerochaete</taxon>
    </lineage>
</organism>
<dbReference type="InterPro" id="IPR036047">
    <property type="entry name" value="F-box-like_dom_sf"/>
</dbReference>
<proteinExistence type="predicted"/>
<dbReference type="Pfam" id="PF12937">
    <property type="entry name" value="F-box-like"/>
    <property type="match status" value="1"/>
</dbReference>